<comment type="caution">
    <text evidence="1">The sequence shown here is derived from an EMBL/GenBank/DDBJ whole genome shotgun (WGS) entry which is preliminary data.</text>
</comment>
<protein>
    <submittedName>
        <fullName evidence="1">DUF1833 family protein</fullName>
    </submittedName>
</protein>
<dbReference type="Pfam" id="PF08875">
    <property type="entry name" value="DUF1833"/>
    <property type="match status" value="1"/>
</dbReference>
<reference evidence="1 2" key="1">
    <citation type="submission" date="2024-08" db="EMBL/GenBank/DDBJ databases">
        <title>Pantoea ronii - a newly identified human opportunistic pathogen.</title>
        <authorList>
            <person name="Keidar-Friedman D."/>
            <person name="Sorek N."/>
            <person name="Leshin-Carmel D."/>
            <person name="Tsur A."/>
            <person name="Amsalem M."/>
            <person name="Tolkach D."/>
            <person name="Brosh-Nissimov T."/>
        </authorList>
    </citation>
    <scope>NUCLEOTIDE SEQUENCE [LARGE SCALE GENOMIC DNA]</scope>
    <source>
        <strain evidence="1 2">AA23256</strain>
    </source>
</reference>
<sequence>MTVLNRLYASAGREVIIETLQINVDGQTYWLTKGWTDVPAILENGVKVTFSACGIDIALPARNADGTQDLKFAICNIDGRVSGAIRNALKNLSNATLTYRSFISTDRSAPATAPCTLAIKSGYWTATEVQITAGYMNVLDTAWPRYRYTLPAFPGLRYIS</sequence>
<dbReference type="EMBL" id="JBGFSN010000004">
    <property type="protein sequence ID" value="MFH8134219.1"/>
    <property type="molecule type" value="Genomic_DNA"/>
</dbReference>
<gene>
    <name evidence="1" type="ORF">ABU178_08535</name>
</gene>
<name>A0ABW7PWS4_9GAMM</name>
<accession>A0ABW7PWS4</accession>
<evidence type="ECO:0000313" key="2">
    <source>
        <dbReference type="Proteomes" id="UP001611251"/>
    </source>
</evidence>
<dbReference type="RefSeq" id="WP_397213812.1">
    <property type="nucleotide sequence ID" value="NZ_JBGFSN010000004.1"/>
</dbReference>
<evidence type="ECO:0000313" key="1">
    <source>
        <dbReference type="EMBL" id="MFH8134219.1"/>
    </source>
</evidence>
<dbReference type="InterPro" id="IPR014974">
    <property type="entry name" value="DUF1833"/>
</dbReference>
<dbReference type="Proteomes" id="UP001611251">
    <property type="component" value="Unassembled WGS sequence"/>
</dbReference>
<organism evidence="1 2">
    <name type="scientific">Pantoea osteomyelitidis</name>
    <dbReference type="NCBI Taxonomy" id="3230026"/>
    <lineage>
        <taxon>Bacteria</taxon>
        <taxon>Pseudomonadati</taxon>
        <taxon>Pseudomonadota</taxon>
        <taxon>Gammaproteobacteria</taxon>
        <taxon>Enterobacterales</taxon>
        <taxon>Erwiniaceae</taxon>
        <taxon>Pantoea</taxon>
    </lineage>
</organism>
<proteinExistence type="predicted"/>
<keyword evidence="2" id="KW-1185">Reference proteome</keyword>